<organism evidence="2 3">
    <name type="scientific">Ceratodon purpureus</name>
    <name type="common">Fire moss</name>
    <name type="synonym">Dicranum purpureum</name>
    <dbReference type="NCBI Taxonomy" id="3225"/>
    <lineage>
        <taxon>Eukaryota</taxon>
        <taxon>Viridiplantae</taxon>
        <taxon>Streptophyta</taxon>
        <taxon>Embryophyta</taxon>
        <taxon>Bryophyta</taxon>
        <taxon>Bryophytina</taxon>
        <taxon>Bryopsida</taxon>
        <taxon>Dicranidae</taxon>
        <taxon>Pseudoditrichales</taxon>
        <taxon>Ditrichaceae</taxon>
        <taxon>Ceratodon</taxon>
    </lineage>
</organism>
<feature type="compositionally biased region" description="Acidic residues" evidence="1">
    <location>
        <begin position="269"/>
        <end position="281"/>
    </location>
</feature>
<dbReference type="Proteomes" id="UP000822688">
    <property type="component" value="Chromosome 5"/>
</dbReference>
<comment type="caution">
    <text evidence="2">The sequence shown here is derived from an EMBL/GenBank/DDBJ whole genome shotgun (WGS) entry which is preliminary data.</text>
</comment>
<dbReference type="AlphaFoldDB" id="A0A8T0HZG5"/>
<protein>
    <submittedName>
        <fullName evidence="2">Uncharacterized protein</fullName>
    </submittedName>
</protein>
<dbReference type="EMBL" id="CM026425">
    <property type="protein sequence ID" value="KAG0575803.1"/>
    <property type="molecule type" value="Genomic_DNA"/>
</dbReference>
<evidence type="ECO:0000313" key="3">
    <source>
        <dbReference type="Proteomes" id="UP000822688"/>
    </source>
</evidence>
<dbReference type="Gene3D" id="3.40.50.150">
    <property type="entry name" value="Vaccinia Virus protein VP39"/>
    <property type="match status" value="1"/>
</dbReference>
<proteinExistence type="predicted"/>
<feature type="region of interest" description="Disordered" evidence="1">
    <location>
        <begin position="269"/>
        <end position="300"/>
    </location>
</feature>
<keyword evidence="3" id="KW-1185">Reference proteome</keyword>
<name>A0A8T0HZG5_CERPU</name>
<dbReference type="SUPFAM" id="SSF53335">
    <property type="entry name" value="S-adenosyl-L-methionine-dependent methyltransferases"/>
    <property type="match status" value="1"/>
</dbReference>
<sequence>MILFHPYHAATKSNILGYCDAFNFRVRKEWWAMNRLHLTSSFDPSVTTLRFGITLLLKTGPPASKFAFRPVPKLLSRHGVDVGRDDCLQNIVLPENQMCNGRKPWRGPREKSVVLMEMLIEACSDPGNVVFDCTAATGPSIHACRNVDRHIVALEADADIFKALLQPLIRTSTVPQSTTTEHVIIDDPEGEVPVAKILKRSRFLKCDNMGYPVHRPFFSDPNFYPSPPPSWHLPSYANNAAIELARGSYRYYRSENAPNRSLEYVDIEADESEEAEDEEEPSTITLSSSEDEEDCEEERCIVRSLSTLEDILDM</sequence>
<accession>A0A8T0HZG5</accession>
<evidence type="ECO:0000256" key="1">
    <source>
        <dbReference type="SAM" id="MobiDB-lite"/>
    </source>
</evidence>
<reference evidence="2" key="1">
    <citation type="submission" date="2020-06" db="EMBL/GenBank/DDBJ databases">
        <title>WGS assembly of Ceratodon purpureus strain R40.</title>
        <authorList>
            <person name="Carey S.B."/>
            <person name="Jenkins J."/>
            <person name="Shu S."/>
            <person name="Lovell J.T."/>
            <person name="Sreedasyam A."/>
            <person name="Maumus F."/>
            <person name="Tiley G.P."/>
            <person name="Fernandez-Pozo N."/>
            <person name="Barry K."/>
            <person name="Chen C."/>
            <person name="Wang M."/>
            <person name="Lipzen A."/>
            <person name="Daum C."/>
            <person name="Saski C.A."/>
            <person name="Payton A.C."/>
            <person name="Mcbreen J.C."/>
            <person name="Conrad R.E."/>
            <person name="Kollar L.M."/>
            <person name="Olsson S."/>
            <person name="Huttunen S."/>
            <person name="Landis J.B."/>
            <person name="Wickett N.J."/>
            <person name="Johnson M.G."/>
            <person name="Rensing S.A."/>
            <person name="Grimwood J."/>
            <person name="Schmutz J."/>
            <person name="Mcdaniel S.F."/>
        </authorList>
    </citation>
    <scope>NUCLEOTIDE SEQUENCE</scope>
    <source>
        <strain evidence="2">R40</strain>
    </source>
</reference>
<dbReference type="InterPro" id="IPR029063">
    <property type="entry name" value="SAM-dependent_MTases_sf"/>
</dbReference>
<gene>
    <name evidence="2" type="ORF">KC19_5G032000</name>
</gene>
<evidence type="ECO:0000313" key="2">
    <source>
        <dbReference type="EMBL" id="KAG0575803.1"/>
    </source>
</evidence>